<evidence type="ECO:0000313" key="1">
    <source>
        <dbReference type="EMBL" id="CDO98361.1"/>
    </source>
</evidence>
<dbReference type="InterPro" id="IPR028061">
    <property type="entry name" value="Fis1_TPR_C"/>
</dbReference>
<dbReference type="AlphaFoldDB" id="A0A068TQ39"/>
<dbReference type="GO" id="GO:0005778">
    <property type="term" value="C:peroxisomal membrane"/>
    <property type="evidence" value="ECO:0007669"/>
    <property type="project" value="TreeGrafter"/>
</dbReference>
<evidence type="ECO:0000313" key="2">
    <source>
        <dbReference type="Proteomes" id="UP000295252"/>
    </source>
</evidence>
<name>A0A068TQ39_COFCA</name>
<dbReference type="GO" id="GO:0005741">
    <property type="term" value="C:mitochondrial outer membrane"/>
    <property type="evidence" value="ECO:0007669"/>
    <property type="project" value="TreeGrafter"/>
</dbReference>
<dbReference type="EMBL" id="HG739086">
    <property type="protein sequence ID" value="CDO98361.1"/>
    <property type="molecule type" value="Genomic_DNA"/>
</dbReference>
<dbReference type="InterPro" id="IPR016543">
    <property type="entry name" value="Fis1"/>
</dbReference>
<gene>
    <name evidence="1" type="ORF">GSCOC_T00022428001</name>
</gene>
<protein>
    <submittedName>
        <fullName evidence="1">Uncharacterized protein</fullName>
    </submittedName>
</protein>
<accession>A0A068TQ39</accession>
<dbReference type="Proteomes" id="UP000295252">
    <property type="component" value="Chromosome VI"/>
</dbReference>
<dbReference type="Gramene" id="CDO98361">
    <property type="protein sequence ID" value="CDO98361"/>
    <property type="gene ID" value="GSCOC_T00022428001"/>
</dbReference>
<reference evidence="2" key="1">
    <citation type="journal article" date="2014" name="Science">
        <title>The coffee genome provides insight into the convergent evolution of caffeine biosynthesis.</title>
        <authorList>
            <person name="Denoeud F."/>
            <person name="Carretero-Paulet L."/>
            <person name="Dereeper A."/>
            <person name="Droc G."/>
            <person name="Guyot R."/>
            <person name="Pietrella M."/>
            <person name="Zheng C."/>
            <person name="Alberti A."/>
            <person name="Anthony F."/>
            <person name="Aprea G."/>
            <person name="Aury J.M."/>
            <person name="Bento P."/>
            <person name="Bernard M."/>
            <person name="Bocs S."/>
            <person name="Campa C."/>
            <person name="Cenci A."/>
            <person name="Combes M.C."/>
            <person name="Crouzillat D."/>
            <person name="Da Silva C."/>
            <person name="Daddiego L."/>
            <person name="De Bellis F."/>
            <person name="Dussert S."/>
            <person name="Garsmeur O."/>
            <person name="Gayraud T."/>
            <person name="Guignon V."/>
            <person name="Jahn K."/>
            <person name="Jamilloux V."/>
            <person name="Joet T."/>
            <person name="Labadie K."/>
            <person name="Lan T."/>
            <person name="Leclercq J."/>
            <person name="Lepelley M."/>
            <person name="Leroy T."/>
            <person name="Li L.T."/>
            <person name="Librado P."/>
            <person name="Lopez L."/>
            <person name="Munoz A."/>
            <person name="Noel B."/>
            <person name="Pallavicini A."/>
            <person name="Perrotta G."/>
            <person name="Poncet V."/>
            <person name="Pot D."/>
            <person name="Priyono X."/>
            <person name="Rigoreau M."/>
            <person name="Rouard M."/>
            <person name="Rozas J."/>
            <person name="Tranchant-Dubreuil C."/>
            <person name="VanBuren R."/>
            <person name="Zhang Q."/>
            <person name="Andrade A.C."/>
            <person name="Argout X."/>
            <person name="Bertrand B."/>
            <person name="de Kochko A."/>
            <person name="Graziosi G."/>
            <person name="Henry R.J."/>
            <person name="Jayarama X."/>
            <person name="Ming R."/>
            <person name="Nagai C."/>
            <person name="Rounsley S."/>
            <person name="Sankoff D."/>
            <person name="Giuliano G."/>
            <person name="Albert V.A."/>
            <person name="Wincker P."/>
            <person name="Lashermes P."/>
        </authorList>
    </citation>
    <scope>NUCLEOTIDE SEQUENCE [LARGE SCALE GENOMIC DNA]</scope>
    <source>
        <strain evidence="2">cv. DH200-94</strain>
    </source>
</reference>
<dbReference type="InterPro" id="IPR011990">
    <property type="entry name" value="TPR-like_helical_dom_sf"/>
</dbReference>
<dbReference type="GO" id="GO:0016559">
    <property type="term" value="P:peroxisome fission"/>
    <property type="evidence" value="ECO:0007669"/>
    <property type="project" value="TreeGrafter"/>
</dbReference>
<dbReference type="STRING" id="49390.A0A068TQ39"/>
<dbReference type="GO" id="GO:0000266">
    <property type="term" value="P:mitochondrial fission"/>
    <property type="evidence" value="ECO:0007669"/>
    <property type="project" value="InterPro"/>
</dbReference>
<sequence length="86" mass="9738">MYSVHSTLLENVQRGIVMFEATLSGANSPSQKSEKLYLLAVGCYRSGEYSRSLQLVEKCLEVSSLLPLVKLLRTFWFCSRVVLLSY</sequence>
<dbReference type="GO" id="GO:0000422">
    <property type="term" value="P:autophagy of mitochondrion"/>
    <property type="evidence" value="ECO:0007669"/>
    <property type="project" value="TreeGrafter"/>
</dbReference>
<keyword evidence="2" id="KW-1185">Reference proteome</keyword>
<dbReference type="Pfam" id="PF14853">
    <property type="entry name" value="Fis1_TPR_C"/>
    <property type="match status" value="1"/>
</dbReference>
<dbReference type="Gene3D" id="1.25.40.10">
    <property type="entry name" value="Tetratricopeptide repeat domain"/>
    <property type="match status" value="1"/>
</dbReference>
<organism evidence="1 2">
    <name type="scientific">Coffea canephora</name>
    <name type="common">Robusta coffee</name>
    <dbReference type="NCBI Taxonomy" id="49390"/>
    <lineage>
        <taxon>Eukaryota</taxon>
        <taxon>Viridiplantae</taxon>
        <taxon>Streptophyta</taxon>
        <taxon>Embryophyta</taxon>
        <taxon>Tracheophyta</taxon>
        <taxon>Spermatophyta</taxon>
        <taxon>Magnoliopsida</taxon>
        <taxon>eudicotyledons</taxon>
        <taxon>Gunneridae</taxon>
        <taxon>Pentapetalae</taxon>
        <taxon>asterids</taxon>
        <taxon>lamiids</taxon>
        <taxon>Gentianales</taxon>
        <taxon>Rubiaceae</taxon>
        <taxon>Ixoroideae</taxon>
        <taxon>Gardenieae complex</taxon>
        <taxon>Bertiereae - Coffeeae clade</taxon>
        <taxon>Coffeeae</taxon>
        <taxon>Coffea</taxon>
    </lineage>
</organism>
<proteinExistence type="predicted"/>
<dbReference type="PANTHER" id="PTHR13247:SF0">
    <property type="entry name" value="MITOCHONDRIAL FISSION 1 PROTEIN"/>
    <property type="match status" value="1"/>
</dbReference>
<dbReference type="PANTHER" id="PTHR13247">
    <property type="entry name" value="TETRATRICOPEPTIDE REPEAT PROTEIN 11 TPR REPEAT PROTEIN 11"/>
    <property type="match status" value="1"/>
</dbReference>
<dbReference type="OrthoDB" id="421154at2759"/>
<dbReference type="PhylomeDB" id="A0A068TQ39"/>
<dbReference type="SUPFAM" id="SSF48452">
    <property type="entry name" value="TPR-like"/>
    <property type="match status" value="1"/>
</dbReference>
<dbReference type="InParanoid" id="A0A068TQ39"/>